<dbReference type="Gene3D" id="3.40.50.2300">
    <property type="match status" value="2"/>
</dbReference>
<dbReference type="EMBL" id="FMAF01000009">
    <property type="protein sequence ID" value="SCB36075.1"/>
    <property type="molecule type" value="Genomic_DNA"/>
</dbReference>
<dbReference type="SUPFAM" id="SSF53822">
    <property type="entry name" value="Periplasmic binding protein-like I"/>
    <property type="match status" value="1"/>
</dbReference>
<dbReference type="CDD" id="cd01392">
    <property type="entry name" value="HTH_LacI"/>
    <property type="match status" value="1"/>
</dbReference>
<dbReference type="InterPro" id="IPR046335">
    <property type="entry name" value="LacI/GalR-like_sensor"/>
</dbReference>
<proteinExistence type="predicted"/>
<evidence type="ECO:0000313" key="5">
    <source>
        <dbReference type="EMBL" id="SCB36075.1"/>
    </source>
</evidence>
<dbReference type="Proteomes" id="UP000199205">
    <property type="component" value="Unassembled WGS sequence"/>
</dbReference>
<evidence type="ECO:0000256" key="1">
    <source>
        <dbReference type="ARBA" id="ARBA00023015"/>
    </source>
</evidence>
<dbReference type="Gene3D" id="1.10.260.40">
    <property type="entry name" value="lambda repressor-like DNA-binding domains"/>
    <property type="match status" value="1"/>
</dbReference>
<accession>A0A1C3W868</accession>
<name>A0A1C3W868_9HYPH</name>
<dbReference type="RefSeq" id="WP_092574544.1">
    <property type="nucleotide sequence ID" value="NZ_FMAF01000009.1"/>
</dbReference>
<protein>
    <submittedName>
        <fullName evidence="5">Transcriptional regulator, LacI family</fullName>
    </submittedName>
</protein>
<gene>
    <name evidence="5" type="ORF">GA0061101_10912</name>
</gene>
<dbReference type="GO" id="GO:0003700">
    <property type="term" value="F:DNA-binding transcription factor activity"/>
    <property type="evidence" value="ECO:0007669"/>
    <property type="project" value="TreeGrafter"/>
</dbReference>
<dbReference type="AlphaFoldDB" id="A0A1C3W868"/>
<evidence type="ECO:0000256" key="3">
    <source>
        <dbReference type="ARBA" id="ARBA00023163"/>
    </source>
</evidence>
<evidence type="ECO:0000259" key="4">
    <source>
        <dbReference type="PROSITE" id="PS50932"/>
    </source>
</evidence>
<dbReference type="SMART" id="SM00354">
    <property type="entry name" value="HTH_LACI"/>
    <property type="match status" value="1"/>
</dbReference>
<evidence type="ECO:0000256" key="2">
    <source>
        <dbReference type="ARBA" id="ARBA00023125"/>
    </source>
</evidence>
<organism evidence="5 6">
    <name type="scientific">Rhizobium lusitanum</name>
    <dbReference type="NCBI Taxonomy" id="293958"/>
    <lineage>
        <taxon>Bacteria</taxon>
        <taxon>Pseudomonadati</taxon>
        <taxon>Pseudomonadota</taxon>
        <taxon>Alphaproteobacteria</taxon>
        <taxon>Hyphomicrobiales</taxon>
        <taxon>Rhizobiaceae</taxon>
        <taxon>Rhizobium/Agrobacterium group</taxon>
        <taxon>Rhizobium</taxon>
    </lineage>
</organism>
<dbReference type="CDD" id="cd01575">
    <property type="entry name" value="PBP1_GntR"/>
    <property type="match status" value="1"/>
</dbReference>
<dbReference type="PANTHER" id="PTHR30146:SF2">
    <property type="entry name" value="HTH-TYPE TRANSCRIPTIONAL REGULATOR GNTR"/>
    <property type="match status" value="1"/>
</dbReference>
<reference evidence="5 6" key="1">
    <citation type="submission" date="2016-08" db="EMBL/GenBank/DDBJ databases">
        <authorList>
            <person name="Seilhamer J.J."/>
        </authorList>
    </citation>
    <scope>NUCLEOTIDE SEQUENCE [LARGE SCALE GENOMIC DNA]</scope>
    <source>
        <strain evidence="5 6">P1-7</strain>
    </source>
</reference>
<keyword evidence="2" id="KW-0238">DNA-binding</keyword>
<dbReference type="InterPro" id="IPR028082">
    <property type="entry name" value="Peripla_BP_I"/>
</dbReference>
<keyword evidence="3" id="KW-0804">Transcription</keyword>
<sequence>MKDRPSRATGRPTLAQVAARAGVSQITASRALRSIATVDPQLATRVHDAAKALAYVPNPAARTLASARSHSILVLVPALSNHLFIETLEAIQDVLRPRGFEVLIGNYHYRQDEEEELIRNYLSHQPCGILLTGFNRSETAARLLANAGVPCVYMMELRQEEGIVCVGFSQEAAGAKVAEHLLSRGRRKLAFVGAQLDARVLQRRDGYQQAIARAGLPPAFEIMTPEPSSVELGGDLFNRLLKEHPNTDGIFFCNDDLAFGASFEALRKGVAIPEQISVVGFNDLPGAGQMVPRLTSVRTPRATIGQHAASSLLSLLCGETPEVTALDLGFKLMVRESS</sequence>
<dbReference type="InterPro" id="IPR010982">
    <property type="entry name" value="Lambda_DNA-bd_dom_sf"/>
</dbReference>
<dbReference type="Pfam" id="PF13377">
    <property type="entry name" value="Peripla_BP_3"/>
    <property type="match status" value="1"/>
</dbReference>
<evidence type="ECO:0000313" key="6">
    <source>
        <dbReference type="Proteomes" id="UP000199205"/>
    </source>
</evidence>
<dbReference type="PANTHER" id="PTHR30146">
    <property type="entry name" value="LACI-RELATED TRANSCRIPTIONAL REPRESSOR"/>
    <property type="match status" value="1"/>
</dbReference>
<feature type="domain" description="HTH lacI-type" evidence="4">
    <location>
        <begin position="12"/>
        <end position="66"/>
    </location>
</feature>
<dbReference type="PROSITE" id="PS50932">
    <property type="entry name" value="HTH_LACI_2"/>
    <property type="match status" value="1"/>
</dbReference>
<dbReference type="InterPro" id="IPR000843">
    <property type="entry name" value="HTH_LacI"/>
</dbReference>
<dbReference type="OrthoDB" id="7170131at2"/>
<dbReference type="GO" id="GO:0000976">
    <property type="term" value="F:transcription cis-regulatory region binding"/>
    <property type="evidence" value="ECO:0007669"/>
    <property type="project" value="TreeGrafter"/>
</dbReference>
<keyword evidence="1" id="KW-0805">Transcription regulation</keyword>
<dbReference type="SUPFAM" id="SSF47413">
    <property type="entry name" value="lambda repressor-like DNA-binding domains"/>
    <property type="match status" value="1"/>
</dbReference>
<dbReference type="Pfam" id="PF00356">
    <property type="entry name" value="LacI"/>
    <property type="match status" value="1"/>
</dbReference>